<dbReference type="KEGG" id="simp:C6571_19220"/>
<dbReference type="OrthoDB" id="9013441at2"/>
<evidence type="ECO:0000313" key="2">
    <source>
        <dbReference type="Proteomes" id="UP000239326"/>
    </source>
</evidence>
<reference evidence="1 2" key="1">
    <citation type="submission" date="2018-03" db="EMBL/GenBank/DDBJ databases">
        <title>Genome sequencing of Simplicispira sp.</title>
        <authorList>
            <person name="Kim S.-J."/>
            <person name="Heo J."/>
            <person name="Kwon S.-W."/>
        </authorList>
    </citation>
    <scope>NUCLEOTIDE SEQUENCE [LARGE SCALE GENOMIC DNA]</scope>
    <source>
        <strain evidence="1 2">SC1-8</strain>
        <plasmid evidence="1 2">unnamed2</plasmid>
    </source>
</reference>
<keyword evidence="1" id="KW-0614">Plasmid</keyword>
<dbReference type="EMBL" id="CP027671">
    <property type="protein sequence ID" value="AVO43558.1"/>
    <property type="molecule type" value="Genomic_DNA"/>
</dbReference>
<dbReference type="InterPro" id="IPR014942">
    <property type="entry name" value="AbiEii"/>
</dbReference>
<dbReference type="RefSeq" id="WP_106448500.1">
    <property type="nucleotide sequence ID" value="NZ_CP027671.1"/>
</dbReference>
<evidence type="ECO:0008006" key="3">
    <source>
        <dbReference type="Google" id="ProtNLM"/>
    </source>
</evidence>
<keyword evidence="2" id="KW-1185">Reference proteome</keyword>
<sequence>MTTFADIKNHKTNGPWRGLEKLAHEMVQDASTVAKSTLLPVLGGGTRLMLAMEHRISDDIDLFIRNPQWIGFLTPRLNDKFEHLINTYDEGATSLKLKFNDGEIDFIVSMSLLGLDNKISSECLFPLEPVAEVLAKKLFYRGWALTPRDLFDWYAIERHVPLLDAHELMLAELIAARVEGIRMALGQMGTSKQSAIVWQEIRTHDLPDLKQTIHWAQGRLGKFQAMSEQARKDKVSGRRPVER</sequence>
<protein>
    <recommendedName>
        <fullName evidence="3">Nucleotidyl transferase AbiEii/AbiGii toxin family protein</fullName>
    </recommendedName>
</protein>
<dbReference type="Proteomes" id="UP000239326">
    <property type="component" value="Plasmid unnamed2"/>
</dbReference>
<evidence type="ECO:0000313" key="1">
    <source>
        <dbReference type="EMBL" id="AVO43558.1"/>
    </source>
</evidence>
<proteinExistence type="predicted"/>
<name>A0A2S0N5Z1_9BURK</name>
<dbReference type="Pfam" id="PF08843">
    <property type="entry name" value="AbiEii"/>
    <property type="match status" value="1"/>
</dbReference>
<geneLocation type="plasmid" evidence="1 2">
    <name>unnamed2</name>
</geneLocation>
<gene>
    <name evidence="1" type="ORF">C6571_19220</name>
</gene>
<organism evidence="1 2">
    <name type="scientific">Simplicispira suum</name>
    <dbReference type="NCBI Taxonomy" id="2109915"/>
    <lineage>
        <taxon>Bacteria</taxon>
        <taxon>Pseudomonadati</taxon>
        <taxon>Pseudomonadota</taxon>
        <taxon>Betaproteobacteria</taxon>
        <taxon>Burkholderiales</taxon>
        <taxon>Comamonadaceae</taxon>
        <taxon>Simplicispira</taxon>
    </lineage>
</organism>
<accession>A0A2S0N5Z1</accession>
<dbReference type="AlphaFoldDB" id="A0A2S0N5Z1"/>